<evidence type="ECO:0000313" key="3">
    <source>
        <dbReference type="EMBL" id="KAK4501032.1"/>
    </source>
</evidence>
<sequence length="232" mass="25232">MASRIAVLLGAGANIGAATIQTFKANGYKVAYASRSASNSKASDNDLAIQCDFAKPSSVSTLFETVRKTWGEPSVVIYNAAAVHRTEPKESLNVSTEDFERDLAINTTSPFVAAREAQASFQKLDGPRTYIYTGNMLNEGPFPGLLTLGVGKNATAHFVQLADQVYKEQNIRYHFVDERTPEGKGMFTGLGGQSHADLFLSLAERTTKEEIPWQATFVTGKGYTAFPHELIL</sequence>
<keyword evidence="4" id="KW-1185">Reference proteome</keyword>
<dbReference type="PANTHER" id="PTHR43669:SF4">
    <property type="entry name" value="SHORT-CHAIN DEHYDROGENASE"/>
    <property type="match status" value="1"/>
</dbReference>
<dbReference type="InterPro" id="IPR002347">
    <property type="entry name" value="SDR_fam"/>
</dbReference>
<dbReference type="EMBL" id="JAXOVC010000005">
    <property type="protein sequence ID" value="KAK4501032.1"/>
    <property type="molecule type" value="Genomic_DNA"/>
</dbReference>
<protein>
    <submittedName>
        <fullName evidence="3">Uncharacterized protein</fullName>
    </submittedName>
</protein>
<evidence type="ECO:0000256" key="2">
    <source>
        <dbReference type="ARBA" id="ARBA00023002"/>
    </source>
</evidence>
<keyword evidence="2" id="KW-0560">Oxidoreductase</keyword>
<accession>A0ABR0EHP4</accession>
<dbReference type="PANTHER" id="PTHR43669">
    <property type="entry name" value="5-KETO-D-GLUCONATE 5-REDUCTASE"/>
    <property type="match status" value="1"/>
</dbReference>
<reference evidence="3 4" key="1">
    <citation type="journal article" date="2023" name="G3 (Bethesda)">
        <title>A chromosome-level genome assembly of Zasmidium syzygii isolated from banana leaves.</title>
        <authorList>
            <person name="van Westerhoven A.C."/>
            <person name="Mehrabi R."/>
            <person name="Talebi R."/>
            <person name="Steentjes M.B.F."/>
            <person name="Corcolon B."/>
            <person name="Chong P.A."/>
            <person name="Kema G.H.J."/>
            <person name="Seidl M.F."/>
        </authorList>
    </citation>
    <scope>NUCLEOTIDE SEQUENCE [LARGE SCALE GENOMIC DNA]</scope>
    <source>
        <strain evidence="3 4">P124</strain>
    </source>
</reference>
<proteinExistence type="inferred from homology"/>
<dbReference type="SUPFAM" id="SSF51735">
    <property type="entry name" value="NAD(P)-binding Rossmann-fold domains"/>
    <property type="match status" value="1"/>
</dbReference>
<comment type="similarity">
    <text evidence="1">Belongs to the short-chain dehydrogenases/reductases (SDR) family.</text>
</comment>
<evidence type="ECO:0000256" key="1">
    <source>
        <dbReference type="ARBA" id="ARBA00006484"/>
    </source>
</evidence>
<dbReference type="InterPro" id="IPR036291">
    <property type="entry name" value="NAD(P)-bd_dom_sf"/>
</dbReference>
<dbReference type="Proteomes" id="UP001305779">
    <property type="component" value="Unassembled WGS sequence"/>
</dbReference>
<gene>
    <name evidence="3" type="ORF">PRZ48_006838</name>
</gene>
<dbReference type="Gene3D" id="3.40.50.720">
    <property type="entry name" value="NAD(P)-binding Rossmann-like Domain"/>
    <property type="match status" value="1"/>
</dbReference>
<comment type="caution">
    <text evidence="3">The sequence shown here is derived from an EMBL/GenBank/DDBJ whole genome shotgun (WGS) entry which is preliminary data.</text>
</comment>
<dbReference type="Pfam" id="PF13561">
    <property type="entry name" value="adh_short_C2"/>
    <property type="match status" value="1"/>
</dbReference>
<evidence type="ECO:0000313" key="4">
    <source>
        <dbReference type="Proteomes" id="UP001305779"/>
    </source>
</evidence>
<dbReference type="CDD" id="cd05233">
    <property type="entry name" value="SDR_c"/>
    <property type="match status" value="1"/>
</dbReference>
<name>A0ABR0EHP4_ZASCE</name>
<organism evidence="3 4">
    <name type="scientific">Zasmidium cellare</name>
    <name type="common">Wine cellar mold</name>
    <name type="synonym">Racodium cellare</name>
    <dbReference type="NCBI Taxonomy" id="395010"/>
    <lineage>
        <taxon>Eukaryota</taxon>
        <taxon>Fungi</taxon>
        <taxon>Dikarya</taxon>
        <taxon>Ascomycota</taxon>
        <taxon>Pezizomycotina</taxon>
        <taxon>Dothideomycetes</taxon>
        <taxon>Dothideomycetidae</taxon>
        <taxon>Mycosphaerellales</taxon>
        <taxon>Mycosphaerellaceae</taxon>
        <taxon>Zasmidium</taxon>
    </lineage>
</organism>